<evidence type="ECO:0000256" key="1">
    <source>
        <dbReference type="SAM" id="Phobius"/>
    </source>
</evidence>
<reference evidence="2" key="1">
    <citation type="journal article" date="2015" name="Nature">
        <title>Complex archaea that bridge the gap between prokaryotes and eukaryotes.</title>
        <authorList>
            <person name="Spang A."/>
            <person name="Saw J.H."/>
            <person name="Jorgensen S.L."/>
            <person name="Zaremba-Niedzwiedzka K."/>
            <person name="Martijn J."/>
            <person name="Lind A.E."/>
            <person name="van Eijk R."/>
            <person name="Schleper C."/>
            <person name="Guy L."/>
            <person name="Ettema T.J."/>
        </authorList>
    </citation>
    <scope>NUCLEOTIDE SEQUENCE</scope>
</reference>
<dbReference type="AlphaFoldDB" id="A0A0F9L551"/>
<keyword evidence="1" id="KW-0472">Membrane</keyword>
<evidence type="ECO:0000313" key="2">
    <source>
        <dbReference type="EMBL" id="KKM88773.1"/>
    </source>
</evidence>
<keyword evidence="1" id="KW-1133">Transmembrane helix</keyword>
<name>A0A0F9L551_9ZZZZ</name>
<feature type="transmembrane region" description="Helical" evidence="1">
    <location>
        <begin position="474"/>
        <end position="492"/>
    </location>
</feature>
<evidence type="ECO:0008006" key="3">
    <source>
        <dbReference type="Google" id="ProtNLM"/>
    </source>
</evidence>
<comment type="caution">
    <text evidence="2">The sequence shown here is derived from an EMBL/GenBank/DDBJ whole genome shotgun (WGS) entry which is preliminary data.</text>
</comment>
<dbReference type="PANTHER" id="PTHR40940:SF2">
    <property type="entry name" value="BATD"/>
    <property type="match status" value="1"/>
</dbReference>
<dbReference type="Pfam" id="PF13584">
    <property type="entry name" value="BatD"/>
    <property type="match status" value="2"/>
</dbReference>
<dbReference type="PANTHER" id="PTHR40940">
    <property type="entry name" value="PROTEIN BATD-RELATED"/>
    <property type="match status" value="1"/>
</dbReference>
<accession>A0A0F9L551</accession>
<gene>
    <name evidence="2" type="ORF">LCGC14_1255360</name>
</gene>
<dbReference type="InterPro" id="IPR025738">
    <property type="entry name" value="BatD"/>
</dbReference>
<organism evidence="2">
    <name type="scientific">marine sediment metagenome</name>
    <dbReference type="NCBI Taxonomy" id="412755"/>
    <lineage>
        <taxon>unclassified sequences</taxon>
        <taxon>metagenomes</taxon>
        <taxon>ecological metagenomes</taxon>
    </lineage>
</organism>
<keyword evidence="1" id="KW-0812">Transmembrane</keyword>
<sequence length="614" mass="68711">MKKIGKKVPFYIENEVAVYRKRMISINKFITFLPILFLAITLNAQDSDAVTFEMNLSKDKLGINERLRVDFAMNKDGDNFNPPDFTGFRVLMGPSQSISSSWINGVRSYSKTYSYTLAPRSQGSFTLKQATIVIDGKTYKTTPKVIEVTAAVDKPSDEMTADDVADESLHLVAEVSKSDPYMNEGISVVYKMYISPAISISNYQPLDNPKYNNFWSQDIPVSRPDVKNGTYKGKPYRYVILKRVVLYPQKSGKLTIEPLSLEVTVDVPTNKRDFFGGRIYSQTTKTVSAGNRTIDVKALPEKGKPIDFSGAVGKFDFTVTTSKTVLNASESLQAKVQINGKGNLKLFQLPEPSLPSALEVYEPEFEESVRTTLSGTQGTVSNNYTIVPSFKGKYPIPPISFSYFDPNTKSYHTLSSDEILINVKEGPMSANTATESSDSAGKQSVATGDQFNFIKLRPNLTEIGQNYFFGSTRFFLWLLLPLLLIPLAIVFGKKREAIAGDVVGNRIRRANKLARKYLSKARKELGNKEPFYIALEKGLHNYLKAKLKIETSEFSKERIASLLDEKKVDPTTKNGFISLLQNCEMARYSPFSEVQMQQDYDGASEVISQLDKQL</sequence>
<proteinExistence type="predicted"/>
<protein>
    <recommendedName>
        <fullName evidence="3">Protein BatD</fullName>
    </recommendedName>
</protein>
<dbReference type="EMBL" id="LAZR01006915">
    <property type="protein sequence ID" value="KKM88773.1"/>
    <property type="molecule type" value="Genomic_DNA"/>
</dbReference>